<comment type="caution">
    <text evidence="1">The sequence shown here is derived from an EMBL/GenBank/DDBJ whole genome shotgun (WGS) entry which is preliminary data.</text>
</comment>
<dbReference type="Proteomes" id="UP001054945">
    <property type="component" value="Unassembled WGS sequence"/>
</dbReference>
<sequence length="88" mass="9510">MVIRGFERTIFHGLCLASGEAGPRAALMQSWVAPRVQGKLFRCSPLPAAALIGLIVRVERSSAASSVLNKQRRGRSAMAIRGFEGERS</sequence>
<gene>
    <name evidence="1" type="ORF">CEXT_403881</name>
</gene>
<reference evidence="1 2" key="1">
    <citation type="submission" date="2021-06" db="EMBL/GenBank/DDBJ databases">
        <title>Caerostris extrusa draft genome.</title>
        <authorList>
            <person name="Kono N."/>
            <person name="Arakawa K."/>
        </authorList>
    </citation>
    <scope>NUCLEOTIDE SEQUENCE [LARGE SCALE GENOMIC DNA]</scope>
</reference>
<organism evidence="1 2">
    <name type="scientific">Caerostris extrusa</name>
    <name type="common">Bark spider</name>
    <name type="synonym">Caerostris bankana</name>
    <dbReference type="NCBI Taxonomy" id="172846"/>
    <lineage>
        <taxon>Eukaryota</taxon>
        <taxon>Metazoa</taxon>
        <taxon>Ecdysozoa</taxon>
        <taxon>Arthropoda</taxon>
        <taxon>Chelicerata</taxon>
        <taxon>Arachnida</taxon>
        <taxon>Araneae</taxon>
        <taxon>Araneomorphae</taxon>
        <taxon>Entelegynae</taxon>
        <taxon>Araneoidea</taxon>
        <taxon>Araneidae</taxon>
        <taxon>Caerostris</taxon>
    </lineage>
</organism>
<proteinExistence type="predicted"/>
<dbReference type="EMBL" id="BPLR01008136">
    <property type="protein sequence ID" value="GIY22341.1"/>
    <property type="molecule type" value="Genomic_DNA"/>
</dbReference>
<keyword evidence="2" id="KW-1185">Reference proteome</keyword>
<evidence type="ECO:0000313" key="1">
    <source>
        <dbReference type="EMBL" id="GIY22341.1"/>
    </source>
</evidence>
<evidence type="ECO:0000313" key="2">
    <source>
        <dbReference type="Proteomes" id="UP001054945"/>
    </source>
</evidence>
<dbReference type="AlphaFoldDB" id="A0AAV4RNH4"/>
<protein>
    <submittedName>
        <fullName evidence="1">Uncharacterized protein</fullName>
    </submittedName>
</protein>
<accession>A0AAV4RNH4</accession>
<name>A0AAV4RNH4_CAEEX</name>